<reference evidence="9" key="1">
    <citation type="journal article" date="2019" name="Int. J. Syst. Evol. Microbiol.">
        <title>The Global Catalogue of Microorganisms (GCM) 10K type strain sequencing project: providing services to taxonomists for standard genome sequencing and annotation.</title>
        <authorList>
            <consortium name="The Broad Institute Genomics Platform"/>
            <consortium name="The Broad Institute Genome Sequencing Center for Infectious Disease"/>
            <person name="Wu L."/>
            <person name="Ma J."/>
        </authorList>
    </citation>
    <scope>NUCLEOTIDE SEQUENCE [LARGE SCALE GENOMIC DNA]</scope>
    <source>
        <strain evidence="9">CGMCC 1.16855</strain>
    </source>
</reference>
<comment type="subcellular location">
    <subcellularLocation>
        <location evidence="1">Cell membrane</location>
        <topology evidence="1">Multi-pass membrane protein</topology>
    </subcellularLocation>
</comment>
<accession>A0ABV7BQR2</accession>
<evidence type="ECO:0000256" key="1">
    <source>
        <dbReference type="ARBA" id="ARBA00004651"/>
    </source>
</evidence>
<feature type="domain" description="Type II secretion system protein GspF" evidence="7">
    <location>
        <begin position="167"/>
        <end position="295"/>
    </location>
</feature>
<feature type="transmembrane region" description="Helical" evidence="6">
    <location>
        <begin position="101"/>
        <end position="124"/>
    </location>
</feature>
<keyword evidence="5 6" id="KW-0472">Membrane</keyword>
<name>A0ABV7BQR2_9PROT</name>
<protein>
    <submittedName>
        <fullName evidence="8">Type II secretion system F family protein</fullName>
    </submittedName>
</protein>
<evidence type="ECO:0000256" key="4">
    <source>
        <dbReference type="ARBA" id="ARBA00022989"/>
    </source>
</evidence>
<evidence type="ECO:0000313" key="8">
    <source>
        <dbReference type="EMBL" id="MFC2999419.1"/>
    </source>
</evidence>
<dbReference type="Proteomes" id="UP001595420">
    <property type="component" value="Unassembled WGS sequence"/>
</dbReference>
<evidence type="ECO:0000256" key="3">
    <source>
        <dbReference type="ARBA" id="ARBA00022692"/>
    </source>
</evidence>
<evidence type="ECO:0000259" key="7">
    <source>
        <dbReference type="Pfam" id="PF00482"/>
    </source>
</evidence>
<keyword evidence="9" id="KW-1185">Reference proteome</keyword>
<keyword evidence="3 6" id="KW-0812">Transmembrane</keyword>
<feature type="transmembrane region" description="Helical" evidence="6">
    <location>
        <begin position="130"/>
        <end position="151"/>
    </location>
</feature>
<dbReference type="InterPro" id="IPR018076">
    <property type="entry name" value="T2SS_GspF_dom"/>
</dbReference>
<evidence type="ECO:0000256" key="2">
    <source>
        <dbReference type="ARBA" id="ARBA00022475"/>
    </source>
</evidence>
<dbReference type="EMBL" id="JBHRSB010000001">
    <property type="protein sequence ID" value="MFC2999419.1"/>
    <property type="molecule type" value="Genomic_DNA"/>
</dbReference>
<dbReference type="PANTHER" id="PTHR35007">
    <property type="entry name" value="INTEGRAL MEMBRANE PROTEIN-RELATED"/>
    <property type="match status" value="1"/>
</dbReference>
<evidence type="ECO:0000313" key="9">
    <source>
        <dbReference type="Proteomes" id="UP001595420"/>
    </source>
</evidence>
<feature type="transmembrane region" description="Helical" evidence="6">
    <location>
        <begin position="274"/>
        <end position="300"/>
    </location>
</feature>
<evidence type="ECO:0000256" key="5">
    <source>
        <dbReference type="ARBA" id="ARBA00023136"/>
    </source>
</evidence>
<keyword evidence="4 6" id="KW-1133">Transmembrane helix</keyword>
<feature type="transmembrane region" description="Helical" evidence="6">
    <location>
        <begin position="6"/>
        <end position="25"/>
    </location>
</feature>
<comment type="caution">
    <text evidence="8">The sequence shown here is derived from an EMBL/GenBank/DDBJ whole genome shotgun (WGS) entry which is preliminary data.</text>
</comment>
<keyword evidence="2" id="KW-1003">Cell membrane</keyword>
<gene>
    <name evidence="8" type="ORF">ACFOD3_05910</name>
</gene>
<evidence type="ECO:0000256" key="6">
    <source>
        <dbReference type="SAM" id="Phobius"/>
    </source>
</evidence>
<dbReference type="PANTHER" id="PTHR35007:SF2">
    <property type="entry name" value="PILUS ASSEMBLE PROTEIN"/>
    <property type="match status" value="1"/>
</dbReference>
<sequence length="308" mass="32910">MDATLATVLGVLGLLLWLAGAWLLLGRSPREEEITARLRALRDGGTPVPGAMISGRSMLLGALRRVGEVLRDRAILSATDLADLERTVAAAGYNPRRAVSVFIGTKATLFLALPGAGLGLATLQGDGNEVTFTLVAAVVGLMGPNWVLGFMRRSYVAALRRGVSDALDLLVVCAEAGLGLDSAVDRVARELGPSNRAVAGEFALLAHELRVLPDRRMALERLSERAPIDTLQRLAGTLSQTFRFGTPLAQALRILAAECRQDRMLRLETKAARLPAMMVLPLILFIMPCLFIVLVGPAIITLSERMGG</sequence>
<dbReference type="Pfam" id="PF00482">
    <property type="entry name" value="T2SSF"/>
    <property type="match status" value="1"/>
</dbReference>
<proteinExistence type="predicted"/>
<dbReference type="RefSeq" id="WP_216835313.1">
    <property type="nucleotide sequence ID" value="NZ_JAFNJS010000001.1"/>
</dbReference>
<organism evidence="8 9">
    <name type="scientific">Falsiroseomonas tokyonensis</name>
    <dbReference type="NCBI Taxonomy" id="430521"/>
    <lineage>
        <taxon>Bacteria</taxon>
        <taxon>Pseudomonadati</taxon>
        <taxon>Pseudomonadota</taxon>
        <taxon>Alphaproteobacteria</taxon>
        <taxon>Acetobacterales</taxon>
        <taxon>Roseomonadaceae</taxon>
        <taxon>Falsiroseomonas</taxon>
    </lineage>
</organism>